<gene>
    <name evidence="1" type="ORF">GCM10008959_30050</name>
</gene>
<dbReference type="EMBL" id="BMQM01000022">
    <property type="protein sequence ID" value="GGR65715.1"/>
    <property type="molecule type" value="Genomic_DNA"/>
</dbReference>
<evidence type="ECO:0000313" key="2">
    <source>
        <dbReference type="Proteomes" id="UP000634308"/>
    </source>
</evidence>
<keyword evidence="2" id="KW-1185">Reference proteome</keyword>
<dbReference type="RefSeq" id="WP_189065814.1">
    <property type="nucleotide sequence ID" value="NZ_BMQM01000022.1"/>
</dbReference>
<protein>
    <submittedName>
        <fullName evidence="1">Uncharacterized protein</fullName>
    </submittedName>
</protein>
<evidence type="ECO:0000313" key="1">
    <source>
        <dbReference type="EMBL" id="GGR65715.1"/>
    </source>
</evidence>
<accession>A0ABQ2RXY9</accession>
<dbReference type="Proteomes" id="UP000634308">
    <property type="component" value="Unassembled WGS sequence"/>
</dbReference>
<name>A0ABQ2RXY9_9DEIO</name>
<sequence length="130" mass="14160">MRSLVLADTLTLGSAYAQSIPGMLPASPAQQQAIARNAKAFTGKTCATYGYTLQEVPSNVTEAKRRQATEYAVNYVLETYNRLGFTPTKLRRAPDGGGEIYLAQDHSYMQIVNVNASGKRYTATFGCVLK</sequence>
<reference evidence="2" key="1">
    <citation type="journal article" date="2019" name="Int. J. Syst. Evol. Microbiol.">
        <title>The Global Catalogue of Microorganisms (GCM) 10K type strain sequencing project: providing services to taxonomists for standard genome sequencing and annotation.</title>
        <authorList>
            <consortium name="The Broad Institute Genomics Platform"/>
            <consortium name="The Broad Institute Genome Sequencing Center for Infectious Disease"/>
            <person name="Wu L."/>
            <person name="Ma J."/>
        </authorList>
    </citation>
    <scope>NUCLEOTIDE SEQUENCE [LARGE SCALE GENOMIC DNA]</scope>
    <source>
        <strain evidence="2">JCM 31404</strain>
    </source>
</reference>
<comment type="caution">
    <text evidence="1">The sequence shown here is derived from an EMBL/GenBank/DDBJ whole genome shotgun (WGS) entry which is preliminary data.</text>
</comment>
<organism evidence="1 2">
    <name type="scientific">Deinococcus seoulensis</name>
    <dbReference type="NCBI Taxonomy" id="1837379"/>
    <lineage>
        <taxon>Bacteria</taxon>
        <taxon>Thermotogati</taxon>
        <taxon>Deinococcota</taxon>
        <taxon>Deinococci</taxon>
        <taxon>Deinococcales</taxon>
        <taxon>Deinococcaceae</taxon>
        <taxon>Deinococcus</taxon>
    </lineage>
</organism>
<proteinExistence type="predicted"/>